<dbReference type="KEGG" id="vcn:VOLCADRAFT_92743"/>
<evidence type="ECO:0000256" key="4">
    <source>
        <dbReference type="SAM" id="MobiDB-lite"/>
    </source>
</evidence>
<name>D8U0E8_VOLCA</name>
<dbReference type="InterPro" id="IPR027850">
    <property type="entry name" value="DUF4504"/>
</dbReference>
<evidence type="ECO:0000256" key="3">
    <source>
        <dbReference type="SAM" id="Coils"/>
    </source>
</evidence>
<dbReference type="OrthoDB" id="547609at2759"/>
<comment type="similarity">
    <text evidence="1">Belongs to the BLOC1S1 family.</text>
</comment>
<evidence type="ECO:0000256" key="2">
    <source>
        <dbReference type="ARBA" id="ARBA00019577"/>
    </source>
</evidence>
<proteinExistence type="inferred from homology"/>
<dbReference type="Pfam" id="PF14953">
    <property type="entry name" value="DUF4504"/>
    <property type="match status" value="1"/>
</dbReference>
<sequence>MLFSTAVRAHEKRKQGLKAVHESETRAALDRVPQLANVLVDLANADVSRIYELQLEIEQEARAVRGEVAALERRLQEVAAAVRQLTDGLKLLGDFENYVLVLGEKAVVGPTPAPGGASPGRGAVSGWVGVHRHTQTQTDRRTDGQTDFPCLMDAAAVRRIVESVRAQARRSAAVRRAAGRLSYDLIVVLCGLRPAFLLDYAPVPLEAVMAVAEAASVATSSPVAVLTLAGCHLVGRLDRLLGHVRELQVHLRRLLGAPQPPPEPQQQQPQQLQPQRQPQQQTRSLCGDGESPQREEAVEQQQQQQRGEAAAGIAVRDDELQQVAGSSPHARLVPPEEAQAVATQLDPLRKALEAVAAAAAAATTEAEAHHLLLDELPDLPLQPTLQGLLLGYPLVYDVRSREEAAAASRCLATQGLVLYRLVAPAAGDLAAMMFGDDVGVSAATGSRGTPPGSAGDRCGAIGAIGSAGGQKLKAWGQPHQHQHQHQGRSSVQMPERDMETLCGFSVPRSLAGEPQVAAAVRGWYAQLAARLASVGSACSGGAGAGGTASPFPYLAR</sequence>
<evidence type="ECO:0000256" key="1">
    <source>
        <dbReference type="ARBA" id="ARBA00007133"/>
    </source>
</evidence>
<dbReference type="AlphaFoldDB" id="D8U0E8"/>
<dbReference type="Pfam" id="PF06320">
    <property type="entry name" value="GCN5L1"/>
    <property type="match status" value="1"/>
</dbReference>
<keyword evidence="3" id="KW-0175">Coiled coil</keyword>
<reference evidence="5 6" key="1">
    <citation type="journal article" date="2010" name="Science">
        <title>Genomic analysis of organismal complexity in the multicellular green alga Volvox carteri.</title>
        <authorList>
            <person name="Prochnik S.E."/>
            <person name="Umen J."/>
            <person name="Nedelcu A.M."/>
            <person name="Hallmann A."/>
            <person name="Miller S.M."/>
            <person name="Nishii I."/>
            <person name="Ferris P."/>
            <person name="Kuo A."/>
            <person name="Mitros T."/>
            <person name="Fritz-Laylin L.K."/>
            <person name="Hellsten U."/>
            <person name="Chapman J."/>
            <person name="Simakov O."/>
            <person name="Rensing S.A."/>
            <person name="Terry A."/>
            <person name="Pangilinan J."/>
            <person name="Kapitonov V."/>
            <person name="Jurka J."/>
            <person name="Salamov A."/>
            <person name="Shapiro H."/>
            <person name="Schmutz J."/>
            <person name="Grimwood J."/>
            <person name="Lindquist E."/>
            <person name="Lucas S."/>
            <person name="Grigoriev I.V."/>
            <person name="Schmitt R."/>
            <person name="Kirk D."/>
            <person name="Rokhsar D.S."/>
        </authorList>
    </citation>
    <scope>NUCLEOTIDE SEQUENCE [LARGE SCALE GENOMIC DNA]</scope>
    <source>
        <strain evidence="6">f. Nagariensis / Eve</strain>
    </source>
</reference>
<dbReference type="GeneID" id="9628391"/>
<accession>D8U0E8</accession>
<dbReference type="InterPro" id="IPR009395">
    <property type="entry name" value="BLOC1S1"/>
</dbReference>
<protein>
    <recommendedName>
        <fullName evidence="2">Biogenesis of lysosome-related organelles complex 1 subunit 1</fullName>
    </recommendedName>
</protein>
<gene>
    <name evidence="5" type="ORF">VOLCADRAFT_92743</name>
</gene>
<dbReference type="PANTHER" id="PTHR13073">
    <property type="entry name" value="BLOC-1 COMPLEX SUBUNIT 1"/>
    <property type="match status" value="1"/>
</dbReference>
<feature type="compositionally biased region" description="Low complexity" evidence="4">
    <location>
        <begin position="265"/>
        <end position="281"/>
    </location>
</feature>
<feature type="coiled-coil region" evidence="3">
    <location>
        <begin position="54"/>
        <end position="88"/>
    </location>
</feature>
<keyword evidence="6" id="KW-1185">Reference proteome</keyword>
<dbReference type="RefSeq" id="XP_002952056.1">
    <property type="nucleotide sequence ID" value="XM_002952010.1"/>
</dbReference>
<feature type="compositionally biased region" description="Low complexity" evidence="4">
    <location>
        <begin position="299"/>
        <end position="311"/>
    </location>
</feature>
<dbReference type="EMBL" id="GL378348">
    <property type="protein sequence ID" value="EFJ46847.1"/>
    <property type="molecule type" value="Genomic_DNA"/>
</dbReference>
<feature type="region of interest" description="Disordered" evidence="4">
    <location>
        <begin position="255"/>
        <end position="311"/>
    </location>
</feature>
<organism evidence="6">
    <name type="scientific">Volvox carteri f. nagariensis</name>
    <dbReference type="NCBI Taxonomy" id="3068"/>
    <lineage>
        <taxon>Eukaryota</taxon>
        <taxon>Viridiplantae</taxon>
        <taxon>Chlorophyta</taxon>
        <taxon>core chlorophytes</taxon>
        <taxon>Chlorophyceae</taxon>
        <taxon>CS clade</taxon>
        <taxon>Chlamydomonadales</taxon>
        <taxon>Volvocaceae</taxon>
        <taxon>Volvox</taxon>
    </lineage>
</organism>
<dbReference type="GO" id="GO:0016197">
    <property type="term" value="P:endosomal transport"/>
    <property type="evidence" value="ECO:0007669"/>
    <property type="project" value="TreeGrafter"/>
</dbReference>
<evidence type="ECO:0000313" key="6">
    <source>
        <dbReference type="Proteomes" id="UP000001058"/>
    </source>
</evidence>
<dbReference type="GO" id="GO:0031083">
    <property type="term" value="C:BLOC-1 complex"/>
    <property type="evidence" value="ECO:0007669"/>
    <property type="project" value="InterPro"/>
</dbReference>
<dbReference type="PANTHER" id="PTHR13073:SF0">
    <property type="entry name" value="BIOGENESIS OF LYSOSOME-RELATED ORGANELLES COMPLEX 1 SUBUNIT 1"/>
    <property type="match status" value="1"/>
</dbReference>
<dbReference type="InParanoid" id="D8U0E8"/>
<evidence type="ECO:0000313" key="5">
    <source>
        <dbReference type="EMBL" id="EFJ46847.1"/>
    </source>
</evidence>
<dbReference type="Proteomes" id="UP000001058">
    <property type="component" value="Unassembled WGS sequence"/>
</dbReference>